<gene>
    <name evidence="6" type="ORF">HPB48_021534</name>
</gene>
<organism evidence="6 7">
    <name type="scientific">Haemaphysalis longicornis</name>
    <name type="common">Bush tick</name>
    <dbReference type="NCBI Taxonomy" id="44386"/>
    <lineage>
        <taxon>Eukaryota</taxon>
        <taxon>Metazoa</taxon>
        <taxon>Ecdysozoa</taxon>
        <taxon>Arthropoda</taxon>
        <taxon>Chelicerata</taxon>
        <taxon>Arachnida</taxon>
        <taxon>Acari</taxon>
        <taxon>Parasitiformes</taxon>
        <taxon>Ixodida</taxon>
        <taxon>Ixodoidea</taxon>
        <taxon>Ixodidae</taxon>
        <taxon>Haemaphysalinae</taxon>
        <taxon>Haemaphysalis</taxon>
    </lineage>
</organism>
<dbReference type="InterPro" id="IPR036317">
    <property type="entry name" value="Cullin_homology_sf"/>
</dbReference>
<evidence type="ECO:0000256" key="3">
    <source>
        <dbReference type="PROSITE-ProRule" id="PRU00330"/>
    </source>
</evidence>
<protein>
    <recommendedName>
        <fullName evidence="5">Cullin family profile domain-containing protein</fullName>
    </recommendedName>
</protein>
<dbReference type="SUPFAM" id="SSF74788">
    <property type="entry name" value="Cullin repeat-like"/>
    <property type="match status" value="1"/>
</dbReference>
<evidence type="ECO:0000256" key="1">
    <source>
        <dbReference type="ARBA" id="ARBA00006019"/>
    </source>
</evidence>
<feature type="domain" description="Cullin family profile" evidence="5">
    <location>
        <begin position="356"/>
        <end position="414"/>
    </location>
</feature>
<sequence length="452" mass="52133">MESAETGTDEAWSDLQDGIEEIYLDVEHLTMSRYMALYTHAMNLICRMEPLDRTRGHHATRFDLYKYVNTFLHNHVTRISNAANDLTTKDVLLFYSSQWERFKSSRSTGAYQLSLMTWRDVLLSESGRKVRDGVLDLIEDERRGKPVNISVIRGISRPNTPPVLEVYKTAFESRFLENTERFYKRLEAELFESNPVSECVKNIQQRLAEEERRVELYLHASTLKPLQRILWEVLIEKHSDLFYAEFKNLLKEGRHDVLASMYQLMSRASDAISNLADMFKAHVRAEGQLAVERLGDMASEDPTLYVDTLVRVYRKHKIIVLTAFANDTRFVLPFHDACRQFINNNAVTLLSQSPRKSPELFAAYCDTLLKRSSEAPQEFQLDDFLDGIISMLYYIDDKDAFQKFSTENTGPAARTTPLGLRRHGSELEAQAQKSLRLWVCLDTTPHAPRPGS</sequence>
<dbReference type="Pfam" id="PF00888">
    <property type="entry name" value="Cullin"/>
    <property type="match status" value="1"/>
</dbReference>
<evidence type="ECO:0000313" key="7">
    <source>
        <dbReference type="Proteomes" id="UP000821853"/>
    </source>
</evidence>
<dbReference type="PANTHER" id="PTHR11932">
    <property type="entry name" value="CULLIN"/>
    <property type="match status" value="1"/>
</dbReference>
<dbReference type="InterPro" id="IPR016158">
    <property type="entry name" value="Cullin_homology"/>
</dbReference>
<dbReference type="GO" id="GO:0031625">
    <property type="term" value="F:ubiquitin protein ligase binding"/>
    <property type="evidence" value="ECO:0007669"/>
    <property type="project" value="InterPro"/>
</dbReference>
<dbReference type="AlphaFoldDB" id="A0A9J6FKQ4"/>
<dbReference type="FunFam" id="1.20.1310.10:FF:000001">
    <property type="entry name" value="Cullin 3"/>
    <property type="match status" value="1"/>
</dbReference>
<dbReference type="SUPFAM" id="SSF75632">
    <property type="entry name" value="Cullin homology domain"/>
    <property type="match status" value="1"/>
</dbReference>
<comment type="caution">
    <text evidence="6">The sequence shown here is derived from an EMBL/GenBank/DDBJ whole genome shotgun (WGS) entry which is preliminary data.</text>
</comment>
<proteinExistence type="inferred from homology"/>
<dbReference type="Proteomes" id="UP000821853">
    <property type="component" value="Chromosome 2"/>
</dbReference>
<dbReference type="Gene3D" id="1.20.1310.10">
    <property type="entry name" value="Cullin Repeats"/>
    <property type="match status" value="4"/>
</dbReference>
<evidence type="ECO:0000256" key="2">
    <source>
        <dbReference type="ARBA" id="ARBA00022786"/>
    </source>
</evidence>
<dbReference type="FunFam" id="1.20.1310.10:FF:000019">
    <property type="entry name" value="Cullin 1"/>
    <property type="match status" value="1"/>
</dbReference>
<dbReference type="PROSITE" id="PS50069">
    <property type="entry name" value="CULLIN_2"/>
    <property type="match status" value="1"/>
</dbReference>
<keyword evidence="2" id="KW-0833">Ubl conjugation pathway</keyword>
<dbReference type="VEuPathDB" id="VectorBase:HLOH_056091"/>
<dbReference type="InterPro" id="IPR016159">
    <property type="entry name" value="Cullin_repeat-like_dom_sf"/>
</dbReference>
<dbReference type="EMBL" id="JABSTR010000004">
    <property type="protein sequence ID" value="KAH9366822.1"/>
    <property type="molecule type" value="Genomic_DNA"/>
</dbReference>
<dbReference type="InterPro" id="IPR045093">
    <property type="entry name" value="Cullin"/>
</dbReference>
<evidence type="ECO:0000313" key="6">
    <source>
        <dbReference type="EMBL" id="KAH9366822.1"/>
    </source>
</evidence>
<comment type="similarity">
    <text evidence="1 3 4">Belongs to the cullin family.</text>
</comment>
<evidence type="ECO:0000259" key="5">
    <source>
        <dbReference type="PROSITE" id="PS50069"/>
    </source>
</evidence>
<keyword evidence="7" id="KW-1185">Reference proteome</keyword>
<name>A0A9J6FKQ4_HAELO</name>
<dbReference type="InterPro" id="IPR001373">
    <property type="entry name" value="Cullin_N"/>
</dbReference>
<reference evidence="6 7" key="1">
    <citation type="journal article" date="2020" name="Cell">
        <title>Large-Scale Comparative Analyses of Tick Genomes Elucidate Their Genetic Diversity and Vector Capacities.</title>
        <authorList>
            <consortium name="Tick Genome and Microbiome Consortium (TIGMIC)"/>
            <person name="Jia N."/>
            <person name="Wang J."/>
            <person name="Shi W."/>
            <person name="Du L."/>
            <person name="Sun Y."/>
            <person name="Zhan W."/>
            <person name="Jiang J.F."/>
            <person name="Wang Q."/>
            <person name="Zhang B."/>
            <person name="Ji P."/>
            <person name="Bell-Sakyi L."/>
            <person name="Cui X.M."/>
            <person name="Yuan T.T."/>
            <person name="Jiang B.G."/>
            <person name="Yang W.F."/>
            <person name="Lam T.T."/>
            <person name="Chang Q.C."/>
            <person name="Ding S.J."/>
            <person name="Wang X.J."/>
            <person name="Zhu J.G."/>
            <person name="Ruan X.D."/>
            <person name="Zhao L."/>
            <person name="Wei J.T."/>
            <person name="Ye R.Z."/>
            <person name="Que T.C."/>
            <person name="Du C.H."/>
            <person name="Zhou Y.H."/>
            <person name="Cheng J.X."/>
            <person name="Dai P.F."/>
            <person name="Guo W.B."/>
            <person name="Han X.H."/>
            <person name="Huang E.J."/>
            <person name="Li L.F."/>
            <person name="Wei W."/>
            <person name="Gao Y.C."/>
            <person name="Liu J.Z."/>
            <person name="Shao H.Z."/>
            <person name="Wang X."/>
            <person name="Wang C.C."/>
            <person name="Yang T.C."/>
            <person name="Huo Q.B."/>
            <person name="Li W."/>
            <person name="Chen H.Y."/>
            <person name="Chen S.E."/>
            <person name="Zhou L.G."/>
            <person name="Ni X.B."/>
            <person name="Tian J.H."/>
            <person name="Sheng Y."/>
            <person name="Liu T."/>
            <person name="Pan Y.S."/>
            <person name="Xia L.Y."/>
            <person name="Li J."/>
            <person name="Zhao F."/>
            <person name="Cao W.C."/>
        </authorList>
    </citation>
    <scope>NUCLEOTIDE SEQUENCE [LARGE SCALE GENOMIC DNA]</scope>
    <source>
        <strain evidence="6">HaeL-2018</strain>
    </source>
</reference>
<dbReference type="GO" id="GO:0006511">
    <property type="term" value="P:ubiquitin-dependent protein catabolic process"/>
    <property type="evidence" value="ECO:0007669"/>
    <property type="project" value="InterPro"/>
</dbReference>
<evidence type="ECO:0000256" key="4">
    <source>
        <dbReference type="RuleBase" id="RU003829"/>
    </source>
</evidence>
<dbReference type="OrthoDB" id="6420974at2759"/>
<accession>A0A9J6FKQ4</accession>